<feature type="region of interest" description="Disordered" evidence="1">
    <location>
        <begin position="847"/>
        <end position="872"/>
    </location>
</feature>
<organism evidence="2">
    <name type="scientific">Amphora coffeiformis</name>
    <dbReference type="NCBI Taxonomy" id="265554"/>
    <lineage>
        <taxon>Eukaryota</taxon>
        <taxon>Sar</taxon>
        <taxon>Stramenopiles</taxon>
        <taxon>Ochrophyta</taxon>
        <taxon>Bacillariophyta</taxon>
        <taxon>Bacillariophyceae</taxon>
        <taxon>Bacillariophycidae</taxon>
        <taxon>Thalassiophysales</taxon>
        <taxon>Catenulaceae</taxon>
        <taxon>Amphora</taxon>
    </lineage>
</organism>
<feature type="compositionally biased region" description="Pro residues" evidence="1">
    <location>
        <begin position="57"/>
        <end position="66"/>
    </location>
</feature>
<gene>
    <name evidence="2" type="ORF">ACOF00016_LOCUS13830</name>
</gene>
<reference evidence="2" key="1">
    <citation type="submission" date="2021-01" db="EMBL/GenBank/DDBJ databases">
        <authorList>
            <person name="Corre E."/>
            <person name="Pelletier E."/>
            <person name="Niang G."/>
            <person name="Scheremetjew M."/>
            <person name="Finn R."/>
            <person name="Kale V."/>
            <person name="Holt S."/>
            <person name="Cochrane G."/>
            <person name="Meng A."/>
            <person name="Brown T."/>
            <person name="Cohen L."/>
        </authorList>
    </citation>
    <scope>NUCLEOTIDE SEQUENCE</scope>
    <source>
        <strain evidence="2">CCMP127</strain>
    </source>
</reference>
<dbReference type="EMBL" id="HBIM01017996">
    <property type="protein sequence ID" value="CAE0416823.1"/>
    <property type="molecule type" value="Transcribed_RNA"/>
</dbReference>
<dbReference type="AlphaFoldDB" id="A0A7S3PAW2"/>
<accession>A0A7S3PAW2</accession>
<feature type="compositionally biased region" description="Polar residues" evidence="1">
    <location>
        <begin position="72"/>
        <end position="89"/>
    </location>
</feature>
<evidence type="ECO:0000256" key="1">
    <source>
        <dbReference type="SAM" id="MobiDB-lite"/>
    </source>
</evidence>
<evidence type="ECO:0000313" key="2">
    <source>
        <dbReference type="EMBL" id="CAE0416823.1"/>
    </source>
</evidence>
<feature type="compositionally biased region" description="Basic and acidic residues" evidence="1">
    <location>
        <begin position="848"/>
        <end position="872"/>
    </location>
</feature>
<proteinExistence type="predicted"/>
<feature type="region of interest" description="Disordered" evidence="1">
    <location>
        <begin position="411"/>
        <end position="443"/>
    </location>
</feature>
<feature type="region of interest" description="Disordered" evidence="1">
    <location>
        <begin position="602"/>
        <end position="664"/>
    </location>
</feature>
<feature type="region of interest" description="Disordered" evidence="1">
    <location>
        <begin position="36"/>
        <end position="105"/>
    </location>
</feature>
<name>A0A7S3PAW2_9STRA</name>
<protein>
    <submittedName>
        <fullName evidence="2">Uncharacterized protein</fullName>
    </submittedName>
</protein>
<feature type="compositionally biased region" description="Low complexity" evidence="1">
    <location>
        <begin position="612"/>
        <end position="621"/>
    </location>
</feature>
<sequence length="872" mass="96976">MPYQSRGFWHCSRCDRLFDDYHEAAYHESLGDCRTRSLHHQHHPQQQSLPHTGIPPQRRPPPPRGPPMEATSFHTTTASIARQQHSQAPNALPGREMLQPGPRVIFAGNNTSQLTEHDAVAVRNLEAFAVDHPEAVDSFGNRLGLGLVGIRCIHCAGVEAGLSSVIFPRSLQEMGDCIREMAELHLGKCHRTPQRVRQLLEGALQRRHEAKNEGGSVWYQEQQDREKLLNFCATRCQELRLVDNYPPSTGIMFSYYGARIMHPSESLFEEAKQPARPASSLDEPFDPSDIPFDDLNPEPFMVQVDNPTLDPGYDNMPSNFPFFREPSGDWICKFCQHLHPQYRDGQSRWSSSDRSAPPAHFIDFHLNHCRMYQQSLLQDYRGPPNPVVLPNPIRAPEARPAIPTAASAATARQPAEAATGTRTLAGVSGGGSQKRPAIVSASGSSGTAQQRAIAFLEANDMSGLDTDGTMLPVESQLVIDEDRLLLTDYFYYLFKQLRLCRFTETDRKTRGGKRQTIKIGYGGLQCVHCAGQPNPRKFFWANVDRIANSFAEMPSHILKCRHCPVATRDALLTLKETHAEQMTSLPRGSQKVFLRRMWRRLHKNDPKDDATSEPARSTSAASRRKAPPPPSIDTSLAEGSARPRKVAKTKEPGGSPGTSISDGTVVVVERSTDEAAKALVYGAAQTGPPSPSSRVLLSTPEDKQWLSDYDCFVRRQIEVFCASREDIELATKERKFNVKEGQVGIRCIHCALSKKGVHEGGGIFYPQSINAIYDAVRDFLRLHLDTCTNLPQDVGSRLKGDTQGASSLSSVLRNYFQMSAKCIGLVDTKDGIRATGESMPLQSQEFTFIERKSPAREGKGGRKREPDERAEI</sequence>